<sequence>MRNLLLPSNSALPAWRLENRSMELPFPPQYMGLAGVNSGRAWTLEASSVPQSAIVPCPSREVIFWICVEGADMITPRPMWLILATAIFNVAGGVPPAFDIAPQLDHRCPPGFSTACRSLGSLSPRGPSTGLSTPNSTSTSISTSNSTSPSTSSSGSASVGSSSATHSSSSVFSRTSLSSSTNSSSISITSASASRSRNTTAATSPSSSQTISSFTLPTSLSPSSNESTQSVATSVSSSPKLADGSSISVTLVLPTSSTPSPGTTSSHPPKMSTGGIIGAVVAIIGFLWLAALALWWVLRKWRASSTQAAREGGADWHLSAHRYEHTDAEEAPGNKQTAFSDALQPVAHHGYDQPAVGFGGSDKEAMLLDPSSPPHHGAESPATLVDRPLAQNRPESLKNTELLALAGTDYSVAVAHARSRSASAPQRLPATMATPVFELGATFGEELTRTSTNPFRARLHAAEVARRQGSLVENHDRDWWAAQSA</sequence>
<dbReference type="Proteomes" id="UP000230002">
    <property type="component" value="Unassembled WGS sequence"/>
</dbReference>
<name>A0A2G8S438_9APHY</name>
<keyword evidence="4" id="KW-1185">Reference proteome</keyword>
<reference evidence="3 4" key="1">
    <citation type="journal article" date="2015" name="Sci. Rep.">
        <title>Chromosome-level genome map provides insights into diverse defense mechanisms in the medicinal fungus Ganoderma sinense.</title>
        <authorList>
            <person name="Zhu Y."/>
            <person name="Xu J."/>
            <person name="Sun C."/>
            <person name="Zhou S."/>
            <person name="Xu H."/>
            <person name="Nelson D.R."/>
            <person name="Qian J."/>
            <person name="Song J."/>
            <person name="Luo H."/>
            <person name="Xiang L."/>
            <person name="Li Y."/>
            <person name="Xu Z."/>
            <person name="Ji A."/>
            <person name="Wang L."/>
            <person name="Lu S."/>
            <person name="Hayward A."/>
            <person name="Sun W."/>
            <person name="Li X."/>
            <person name="Schwartz D.C."/>
            <person name="Wang Y."/>
            <person name="Chen S."/>
        </authorList>
    </citation>
    <scope>NUCLEOTIDE SEQUENCE [LARGE SCALE GENOMIC DNA]</scope>
    <source>
        <strain evidence="3 4">ZZ0214-1</strain>
    </source>
</reference>
<feature type="region of interest" description="Disordered" evidence="1">
    <location>
        <begin position="362"/>
        <end position="382"/>
    </location>
</feature>
<feature type="region of interest" description="Disordered" evidence="1">
    <location>
        <begin position="123"/>
        <end position="242"/>
    </location>
</feature>
<gene>
    <name evidence="3" type="ORF">GSI_08570</name>
</gene>
<comment type="caution">
    <text evidence="3">The sequence shown here is derived from an EMBL/GenBank/DDBJ whole genome shotgun (WGS) entry which is preliminary data.</text>
</comment>
<keyword evidence="2" id="KW-1133">Transmembrane helix</keyword>
<evidence type="ECO:0000313" key="4">
    <source>
        <dbReference type="Proteomes" id="UP000230002"/>
    </source>
</evidence>
<feature type="transmembrane region" description="Helical" evidence="2">
    <location>
        <begin position="276"/>
        <end position="298"/>
    </location>
</feature>
<keyword evidence="2" id="KW-0812">Transmembrane</keyword>
<evidence type="ECO:0000256" key="1">
    <source>
        <dbReference type="SAM" id="MobiDB-lite"/>
    </source>
</evidence>
<dbReference type="OrthoDB" id="10612879at2759"/>
<proteinExistence type="predicted"/>
<evidence type="ECO:0000256" key="2">
    <source>
        <dbReference type="SAM" id="Phobius"/>
    </source>
</evidence>
<keyword evidence="2" id="KW-0472">Membrane</keyword>
<dbReference type="AlphaFoldDB" id="A0A2G8S438"/>
<evidence type="ECO:0000313" key="3">
    <source>
        <dbReference type="EMBL" id="PIL28532.1"/>
    </source>
</evidence>
<feature type="compositionally biased region" description="Low complexity" evidence="1">
    <location>
        <begin position="132"/>
        <end position="238"/>
    </location>
</feature>
<dbReference type="EMBL" id="AYKW01000023">
    <property type="protein sequence ID" value="PIL28532.1"/>
    <property type="molecule type" value="Genomic_DNA"/>
</dbReference>
<protein>
    <submittedName>
        <fullName evidence="3">Uncharacterized protein</fullName>
    </submittedName>
</protein>
<organism evidence="3 4">
    <name type="scientific">Ganoderma sinense ZZ0214-1</name>
    <dbReference type="NCBI Taxonomy" id="1077348"/>
    <lineage>
        <taxon>Eukaryota</taxon>
        <taxon>Fungi</taxon>
        <taxon>Dikarya</taxon>
        <taxon>Basidiomycota</taxon>
        <taxon>Agaricomycotina</taxon>
        <taxon>Agaricomycetes</taxon>
        <taxon>Polyporales</taxon>
        <taxon>Polyporaceae</taxon>
        <taxon>Ganoderma</taxon>
    </lineage>
</organism>
<accession>A0A2G8S438</accession>